<keyword evidence="5 8" id="KW-0472">Membrane</keyword>
<dbReference type="GO" id="GO:0016020">
    <property type="term" value="C:membrane"/>
    <property type="evidence" value="ECO:0007669"/>
    <property type="project" value="UniProtKB-SubCell"/>
</dbReference>
<dbReference type="SUPFAM" id="SSF53822">
    <property type="entry name" value="Periplasmic binding protein-like I"/>
    <property type="match status" value="1"/>
</dbReference>
<dbReference type="CDD" id="cd06352">
    <property type="entry name" value="PBP1_NPR_GC-like"/>
    <property type="match status" value="1"/>
</dbReference>
<evidence type="ECO:0000313" key="11">
    <source>
        <dbReference type="EnsemblMetazoa" id="CapteP193267"/>
    </source>
</evidence>
<dbReference type="GO" id="GO:0017046">
    <property type="term" value="F:peptide hormone binding"/>
    <property type="evidence" value="ECO:0007669"/>
    <property type="project" value="TreeGrafter"/>
</dbReference>
<comment type="subcellular location">
    <subcellularLocation>
        <location evidence="1">Membrane</location>
        <topology evidence="1">Single-pass type I membrane protein</topology>
    </subcellularLocation>
</comment>
<dbReference type="STRING" id="283909.R7VAB8"/>
<keyword evidence="3" id="KW-0732">Signal</keyword>
<dbReference type="HOGENOM" id="CLU_685591_0_0_1"/>
<evidence type="ECO:0000256" key="8">
    <source>
        <dbReference type="SAM" id="Phobius"/>
    </source>
</evidence>
<dbReference type="AlphaFoldDB" id="R7VAB8"/>
<reference evidence="12" key="1">
    <citation type="submission" date="2012-12" db="EMBL/GenBank/DDBJ databases">
        <authorList>
            <person name="Hellsten U."/>
            <person name="Grimwood J."/>
            <person name="Chapman J.A."/>
            <person name="Shapiro H."/>
            <person name="Aerts A."/>
            <person name="Otillar R.P."/>
            <person name="Terry A.Y."/>
            <person name="Boore J.L."/>
            <person name="Simakov O."/>
            <person name="Marletaz F."/>
            <person name="Cho S.-J."/>
            <person name="Edsinger-Gonzales E."/>
            <person name="Havlak P."/>
            <person name="Kuo D.-H."/>
            <person name="Larsson T."/>
            <person name="Lv J."/>
            <person name="Arendt D."/>
            <person name="Savage R."/>
            <person name="Osoegawa K."/>
            <person name="de Jong P."/>
            <person name="Lindberg D.R."/>
            <person name="Seaver E.C."/>
            <person name="Weisblat D.A."/>
            <person name="Putnam N.H."/>
            <person name="Grigoriev I.V."/>
            <person name="Rokhsar D.S."/>
        </authorList>
    </citation>
    <scope>NUCLEOTIDE SEQUENCE</scope>
    <source>
        <strain evidence="12">I ESC-2004</strain>
    </source>
</reference>
<reference evidence="11" key="3">
    <citation type="submission" date="2015-06" db="UniProtKB">
        <authorList>
            <consortium name="EnsemblMetazoa"/>
        </authorList>
    </citation>
    <scope>IDENTIFICATION</scope>
</reference>
<evidence type="ECO:0000256" key="7">
    <source>
        <dbReference type="ARBA" id="ARBA00023180"/>
    </source>
</evidence>
<dbReference type="PRINTS" id="PR00255">
    <property type="entry name" value="NATPEPTIDER"/>
</dbReference>
<dbReference type="InterPro" id="IPR028082">
    <property type="entry name" value="Peripla_BP_I"/>
</dbReference>
<dbReference type="Pfam" id="PF01094">
    <property type="entry name" value="ANF_receptor"/>
    <property type="match status" value="1"/>
</dbReference>
<gene>
    <name evidence="10" type="ORF">CAPTEDRAFT_193267</name>
</gene>
<proteinExistence type="predicted"/>
<dbReference type="PANTHER" id="PTHR44755">
    <property type="entry name" value="NATRIURETIC PEPTIDE RECEPTOR 3-RELATED"/>
    <property type="match status" value="1"/>
</dbReference>
<name>R7VAB8_CAPTE</name>
<accession>R7VAB8</accession>
<sequence>MANKVTFPSLIRTLPSDNKMGAAFAEIFYEYRWKTAVMLIQRGTCEDGALNIQEYLATINVTIAEYIPSAETLTSNMIDVHLARIRDRGRVVIMCLTAENSRQFIQAAKEEGMTHSDYVYFQYSTLPREELIHPWMDGDTDIDAYFAVKLVTIADMLGPDVQDFLHEVAKANTKNPWYIPNTQPTTYAVILHDATYIYLRLADEAIQAQQDPSDGAYIMEASKNREFKGATGPVIFDEIADRQPLYSLWHFAPGLSTFNVYARLQMTKTVGDENVYEEMITPYWGDGRSGPPPDVPACGLNGFNCPVDNTARDIALAVCMVVLVVFSLLAGAGVQVHRSRKYEDAIQLMMWKVKYEDIDFAKGRAGSMTNGSNDDDDSVMMQGDQTKAQQVAVFELHGHPGG</sequence>
<keyword evidence="7" id="KW-0325">Glycoprotein</keyword>
<dbReference type="Proteomes" id="UP000014760">
    <property type="component" value="Unassembled WGS sequence"/>
</dbReference>
<feature type="domain" description="Receptor ligand binding region" evidence="9">
    <location>
        <begin position="2"/>
        <end position="251"/>
    </location>
</feature>
<organism evidence="10">
    <name type="scientific">Capitella teleta</name>
    <name type="common">Polychaete worm</name>
    <dbReference type="NCBI Taxonomy" id="283909"/>
    <lineage>
        <taxon>Eukaryota</taxon>
        <taxon>Metazoa</taxon>
        <taxon>Spiralia</taxon>
        <taxon>Lophotrochozoa</taxon>
        <taxon>Annelida</taxon>
        <taxon>Polychaeta</taxon>
        <taxon>Sedentaria</taxon>
        <taxon>Scolecida</taxon>
        <taxon>Capitellidae</taxon>
        <taxon>Capitella</taxon>
    </lineage>
</organism>
<reference evidence="10 12" key="2">
    <citation type="journal article" date="2013" name="Nature">
        <title>Insights into bilaterian evolution from three spiralian genomes.</title>
        <authorList>
            <person name="Simakov O."/>
            <person name="Marletaz F."/>
            <person name="Cho S.J."/>
            <person name="Edsinger-Gonzales E."/>
            <person name="Havlak P."/>
            <person name="Hellsten U."/>
            <person name="Kuo D.H."/>
            <person name="Larsson T."/>
            <person name="Lv J."/>
            <person name="Arendt D."/>
            <person name="Savage R."/>
            <person name="Osoegawa K."/>
            <person name="de Jong P."/>
            <person name="Grimwood J."/>
            <person name="Chapman J.A."/>
            <person name="Shapiro H."/>
            <person name="Aerts A."/>
            <person name="Otillar R.P."/>
            <person name="Terry A.Y."/>
            <person name="Boore J.L."/>
            <person name="Grigoriev I.V."/>
            <person name="Lindberg D.R."/>
            <person name="Seaver E.C."/>
            <person name="Weisblat D.A."/>
            <person name="Putnam N.H."/>
            <person name="Rokhsar D.S."/>
        </authorList>
    </citation>
    <scope>NUCLEOTIDE SEQUENCE</scope>
    <source>
        <strain evidence="10 12">I ESC-2004</strain>
    </source>
</reference>
<dbReference type="EMBL" id="KB293615">
    <property type="protein sequence ID" value="ELU15763.1"/>
    <property type="molecule type" value="Genomic_DNA"/>
</dbReference>
<evidence type="ECO:0000256" key="4">
    <source>
        <dbReference type="ARBA" id="ARBA00022989"/>
    </source>
</evidence>
<dbReference type="InterPro" id="IPR001170">
    <property type="entry name" value="ANPR/GUC"/>
</dbReference>
<keyword evidence="2 8" id="KW-0812">Transmembrane</keyword>
<protein>
    <recommendedName>
        <fullName evidence="9">Receptor ligand binding region domain-containing protein</fullName>
    </recommendedName>
</protein>
<evidence type="ECO:0000256" key="6">
    <source>
        <dbReference type="ARBA" id="ARBA00023170"/>
    </source>
</evidence>
<feature type="transmembrane region" description="Helical" evidence="8">
    <location>
        <begin position="314"/>
        <end position="334"/>
    </location>
</feature>
<evidence type="ECO:0000256" key="1">
    <source>
        <dbReference type="ARBA" id="ARBA00004479"/>
    </source>
</evidence>
<dbReference type="InterPro" id="IPR001828">
    <property type="entry name" value="ANF_lig-bd_rcpt"/>
</dbReference>
<evidence type="ECO:0000256" key="3">
    <source>
        <dbReference type="ARBA" id="ARBA00022729"/>
    </source>
</evidence>
<evidence type="ECO:0000313" key="10">
    <source>
        <dbReference type="EMBL" id="ELU15763.1"/>
    </source>
</evidence>
<evidence type="ECO:0000313" key="12">
    <source>
        <dbReference type="Proteomes" id="UP000014760"/>
    </source>
</evidence>
<keyword evidence="12" id="KW-1185">Reference proteome</keyword>
<evidence type="ECO:0000259" key="9">
    <source>
        <dbReference type="Pfam" id="PF01094"/>
    </source>
</evidence>
<evidence type="ECO:0000256" key="2">
    <source>
        <dbReference type="ARBA" id="ARBA00022692"/>
    </source>
</evidence>
<dbReference type="InterPro" id="IPR052612">
    <property type="entry name" value="ANP_Clearance_Receptor"/>
</dbReference>
<dbReference type="PANTHER" id="PTHR44755:SF8">
    <property type="entry name" value="RECEPTOR LIGAND BINDING REGION DOMAIN-CONTAINING PROTEIN"/>
    <property type="match status" value="1"/>
</dbReference>
<dbReference type="OrthoDB" id="6132797at2759"/>
<keyword evidence="4 8" id="KW-1133">Transmembrane helix</keyword>
<dbReference type="EnsemblMetazoa" id="CapteT193267">
    <property type="protein sequence ID" value="CapteP193267"/>
    <property type="gene ID" value="CapteG193267"/>
</dbReference>
<evidence type="ECO:0000256" key="5">
    <source>
        <dbReference type="ARBA" id="ARBA00023136"/>
    </source>
</evidence>
<dbReference type="Gene3D" id="3.40.50.2300">
    <property type="match status" value="2"/>
</dbReference>
<dbReference type="GO" id="GO:0007165">
    <property type="term" value="P:signal transduction"/>
    <property type="evidence" value="ECO:0007669"/>
    <property type="project" value="TreeGrafter"/>
</dbReference>
<dbReference type="EMBL" id="AMQN01017875">
    <property type="status" value="NOT_ANNOTATED_CDS"/>
    <property type="molecule type" value="Genomic_DNA"/>
</dbReference>
<dbReference type="GO" id="GO:0038023">
    <property type="term" value="F:signaling receptor activity"/>
    <property type="evidence" value="ECO:0007669"/>
    <property type="project" value="TreeGrafter"/>
</dbReference>
<keyword evidence="6" id="KW-0675">Receptor</keyword>